<name>A0ACC0Z8A8_9ROSI</name>
<organism evidence="1 2">
    <name type="scientific">Pistacia integerrima</name>
    <dbReference type="NCBI Taxonomy" id="434235"/>
    <lineage>
        <taxon>Eukaryota</taxon>
        <taxon>Viridiplantae</taxon>
        <taxon>Streptophyta</taxon>
        <taxon>Embryophyta</taxon>
        <taxon>Tracheophyta</taxon>
        <taxon>Spermatophyta</taxon>
        <taxon>Magnoliopsida</taxon>
        <taxon>eudicotyledons</taxon>
        <taxon>Gunneridae</taxon>
        <taxon>Pentapetalae</taxon>
        <taxon>rosids</taxon>
        <taxon>malvids</taxon>
        <taxon>Sapindales</taxon>
        <taxon>Anacardiaceae</taxon>
        <taxon>Pistacia</taxon>
    </lineage>
</organism>
<sequence>MGNENHSKVLGKGSIDLFFTSRIKITLINVLYVPNMNQNLVSGALLGKLGIKTIYESGKLILSRSIAFVGKTYLCDGMVKLCTIDNEFVGLSCVLICQN</sequence>
<keyword evidence="2" id="KW-1185">Reference proteome</keyword>
<dbReference type="EMBL" id="CM047737">
    <property type="protein sequence ID" value="KAJ0047639.1"/>
    <property type="molecule type" value="Genomic_DNA"/>
</dbReference>
<reference evidence="2" key="1">
    <citation type="journal article" date="2023" name="G3 (Bethesda)">
        <title>Genome assembly and association tests identify interacting loci associated with vigor, precocity, and sex in interspecific pistachio rootstocks.</title>
        <authorList>
            <person name="Palmer W."/>
            <person name="Jacygrad E."/>
            <person name="Sagayaradj S."/>
            <person name="Cavanaugh K."/>
            <person name="Han R."/>
            <person name="Bertier L."/>
            <person name="Beede B."/>
            <person name="Kafkas S."/>
            <person name="Golino D."/>
            <person name="Preece J."/>
            <person name="Michelmore R."/>
        </authorList>
    </citation>
    <scope>NUCLEOTIDE SEQUENCE [LARGE SCALE GENOMIC DNA]</scope>
</reference>
<dbReference type="Proteomes" id="UP001163603">
    <property type="component" value="Chromosome 2"/>
</dbReference>
<gene>
    <name evidence="1" type="ORF">Pint_16052</name>
</gene>
<evidence type="ECO:0000313" key="2">
    <source>
        <dbReference type="Proteomes" id="UP001163603"/>
    </source>
</evidence>
<proteinExistence type="predicted"/>
<accession>A0ACC0Z8A8</accession>
<protein>
    <submittedName>
        <fullName evidence="1">Uncharacterized protein</fullName>
    </submittedName>
</protein>
<evidence type="ECO:0000313" key="1">
    <source>
        <dbReference type="EMBL" id="KAJ0047639.1"/>
    </source>
</evidence>
<comment type="caution">
    <text evidence="1">The sequence shown here is derived from an EMBL/GenBank/DDBJ whole genome shotgun (WGS) entry which is preliminary data.</text>
</comment>